<protein>
    <submittedName>
        <fullName evidence="1">Uncharacterized protein</fullName>
    </submittedName>
</protein>
<organism evidence="1 2">
    <name type="scientific">Azospirillum thermophilum</name>
    <dbReference type="NCBI Taxonomy" id="2202148"/>
    <lineage>
        <taxon>Bacteria</taxon>
        <taxon>Pseudomonadati</taxon>
        <taxon>Pseudomonadota</taxon>
        <taxon>Alphaproteobacteria</taxon>
        <taxon>Rhodospirillales</taxon>
        <taxon>Azospirillaceae</taxon>
        <taxon>Azospirillum</taxon>
    </lineage>
</organism>
<sequence length="97" mass="9604">MRGFGALAIGGTVGGTVAGLPGPAAALQMLPTDDMRGALDQGCGATAYHRRLIDEAVRVAGAGLTAEERSALLARLSCPTCHCPLNLIGGPAGDGGF</sequence>
<accession>A0A2S2CVM2</accession>
<dbReference type="AlphaFoldDB" id="A0A2S2CVM2"/>
<reference evidence="2" key="1">
    <citation type="submission" date="2018-05" db="EMBL/GenBank/DDBJ databases">
        <title>Azospirillum thermophila sp. nov., a novel isolated from hot spring.</title>
        <authorList>
            <person name="Zhao Z."/>
        </authorList>
    </citation>
    <scope>NUCLEOTIDE SEQUENCE [LARGE SCALE GENOMIC DNA]</scope>
    <source>
        <strain evidence="2">CFH 70021</strain>
    </source>
</reference>
<name>A0A2S2CVM2_9PROT</name>
<gene>
    <name evidence="1" type="ORF">DEW08_19085</name>
</gene>
<proteinExistence type="predicted"/>
<evidence type="ECO:0000313" key="1">
    <source>
        <dbReference type="EMBL" id="AWK88529.1"/>
    </source>
</evidence>
<dbReference type="Proteomes" id="UP000245629">
    <property type="component" value="Chromosome 3"/>
</dbReference>
<dbReference type="KEGG" id="azz:DEW08_19085"/>
<dbReference type="OrthoDB" id="7307229at2"/>
<keyword evidence="2" id="KW-1185">Reference proteome</keyword>
<evidence type="ECO:0000313" key="2">
    <source>
        <dbReference type="Proteomes" id="UP000245629"/>
    </source>
</evidence>
<dbReference type="EMBL" id="CP029354">
    <property type="protein sequence ID" value="AWK88529.1"/>
    <property type="molecule type" value="Genomic_DNA"/>
</dbReference>